<protein>
    <submittedName>
        <fullName evidence="2">Uncharacterized protein</fullName>
    </submittedName>
</protein>
<evidence type="ECO:0000256" key="1">
    <source>
        <dbReference type="SAM" id="MobiDB-lite"/>
    </source>
</evidence>
<proteinExistence type="predicted"/>
<keyword evidence="3" id="KW-1185">Reference proteome</keyword>
<evidence type="ECO:0000313" key="2">
    <source>
        <dbReference type="EMBL" id="KAG6370250.1"/>
    </source>
</evidence>
<feature type="compositionally biased region" description="Basic residues" evidence="1">
    <location>
        <begin position="1"/>
        <end position="11"/>
    </location>
</feature>
<evidence type="ECO:0000313" key="3">
    <source>
        <dbReference type="Proteomes" id="UP000683000"/>
    </source>
</evidence>
<reference evidence="2" key="1">
    <citation type="submission" date="2021-03" db="EMBL/GenBank/DDBJ databases">
        <title>Evolutionary innovations through gain and loss of genes in the ectomycorrhizal Boletales.</title>
        <authorList>
            <person name="Wu G."/>
            <person name="Miyauchi S."/>
            <person name="Morin E."/>
            <person name="Yang Z.-L."/>
            <person name="Xu J."/>
            <person name="Martin F.M."/>
        </authorList>
    </citation>
    <scope>NUCLEOTIDE SEQUENCE</scope>
    <source>
        <strain evidence="2">BR01</strain>
    </source>
</reference>
<feature type="region of interest" description="Disordered" evidence="1">
    <location>
        <begin position="85"/>
        <end position="106"/>
    </location>
</feature>
<organism evidence="2 3">
    <name type="scientific">Boletus reticuloceps</name>
    <dbReference type="NCBI Taxonomy" id="495285"/>
    <lineage>
        <taxon>Eukaryota</taxon>
        <taxon>Fungi</taxon>
        <taxon>Dikarya</taxon>
        <taxon>Basidiomycota</taxon>
        <taxon>Agaricomycotina</taxon>
        <taxon>Agaricomycetes</taxon>
        <taxon>Agaricomycetidae</taxon>
        <taxon>Boletales</taxon>
        <taxon>Boletineae</taxon>
        <taxon>Boletaceae</taxon>
        <taxon>Boletoideae</taxon>
        <taxon>Boletus</taxon>
    </lineage>
</organism>
<gene>
    <name evidence="2" type="ORF">JVT61DRAFT_12194</name>
</gene>
<sequence>MKIAWPRRHVHRTDAAATVPSPLHAPLPSRLRRHRYKHHIDDDANANALAPLLSPSPYRRQRRRGTDTATTATCRHLVALHTARTAAKSSTKTDVAKNLGGKPPERINPKYAHFALRPSDAPKNQAKNDLLYCSPAFIVTPTKLTAVIAANTGKFNGWPDPAIVDFKTARGAMGLKLVSRNSSGWIPSTTVLTAPLADDVFCT</sequence>
<dbReference type="AlphaFoldDB" id="A0A8I3A509"/>
<dbReference type="Proteomes" id="UP000683000">
    <property type="component" value="Unassembled WGS sequence"/>
</dbReference>
<comment type="caution">
    <text evidence="2">The sequence shown here is derived from an EMBL/GenBank/DDBJ whole genome shotgun (WGS) entry which is preliminary data.</text>
</comment>
<name>A0A8I3A509_9AGAM</name>
<accession>A0A8I3A509</accession>
<dbReference type="EMBL" id="JAGFBS010000054">
    <property type="protein sequence ID" value="KAG6370250.1"/>
    <property type="molecule type" value="Genomic_DNA"/>
</dbReference>
<feature type="region of interest" description="Disordered" evidence="1">
    <location>
        <begin position="1"/>
        <end position="27"/>
    </location>
</feature>